<dbReference type="InterPro" id="IPR045054">
    <property type="entry name" value="P4HA-like"/>
</dbReference>
<dbReference type="Proteomes" id="UP000192907">
    <property type="component" value="Unassembled WGS sequence"/>
</dbReference>
<organism evidence="8 9">
    <name type="scientific">Pseudobacteriovorax antillogorgiicola</name>
    <dbReference type="NCBI Taxonomy" id="1513793"/>
    <lineage>
        <taxon>Bacteria</taxon>
        <taxon>Pseudomonadati</taxon>
        <taxon>Bdellovibrionota</taxon>
        <taxon>Oligoflexia</taxon>
        <taxon>Oligoflexales</taxon>
        <taxon>Pseudobacteriovoracaceae</taxon>
        <taxon>Pseudobacteriovorax</taxon>
    </lineage>
</organism>
<keyword evidence="4" id="KW-0223">Dioxygenase</keyword>
<dbReference type="InterPro" id="IPR006620">
    <property type="entry name" value="Pro_4_hyd_alph"/>
</dbReference>
<reference evidence="9" key="1">
    <citation type="submission" date="2017-04" db="EMBL/GenBank/DDBJ databases">
        <authorList>
            <person name="Varghese N."/>
            <person name="Submissions S."/>
        </authorList>
    </citation>
    <scope>NUCLEOTIDE SEQUENCE [LARGE SCALE GENOMIC DNA]</scope>
    <source>
        <strain evidence="9">RKEM611</strain>
    </source>
</reference>
<dbReference type="GO" id="GO:0004656">
    <property type="term" value="F:procollagen-proline 4-dioxygenase activity"/>
    <property type="evidence" value="ECO:0007669"/>
    <property type="project" value="TreeGrafter"/>
</dbReference>
<evidence type="ECO:0000256" key="4">
    <source>
        <dbReference type="ARBA" id="ARBA00022964"/>
    </source>
</evidence>
<sequence>MTEIAKDIYLVDAVLSKTECQELIDRSETLGFEPSELCTSCVPTRSGIRNNDRVEFEDETLAKTLWNRCKANLPKIFHNNDIKGLHENFRFYRYEPGQSFKPHTDNPIESHPQYTSRYTCLFYLNDDFDQGETVFYNERFFSGERRADHTVPPRQGTCLIFKHDLWHEGRTPDQNPKYVLRTDILYKGDQDVRL</sequence>
<keyword evidence="2" id="KW-0479">Metal-binding</keyword>
<dbReference type="PANTHER" id="PTHR10869:SF236">
    <property type="entry name" value="PROLYL 4-HYDROXYLASE ALPHA SUBUNIT DOMAIN-CONTAINING PROTEIN"/>
    <property type="match status" value="1"/>
</dbReference>
<dbReference type="SMART" id="SM00702">
    <property type="entry name" value="P4Hc"/>
    <property type="match status" value="1"/>
</dbReference>
<gene>
    <name evidence="8" type="ORF">SAMN06296036_10346</name>
</gene>
<evidence type="ECO:0000256" key="1">
    <source>
        <dbReference type="ARBA" id="ARBA00001961"/>
    </source>
</evidence>
<evidence type="ECO:0000313" key="9">
    <source>
        <dbReference type="Proteomes" id="UP000192907"/>
    </source>
</evidence>
<evidence type="ECO:0000259" key="7">
    <source>
        <dbReference type="PROSITE" id="PS51471"/>
    </source>
</evidence>
<feature type="domain" description="Fe2OG dioxygenase" evidence="7">
    <location>
        <begin position="84"/>
        <end position="194"/>
    </location>
</feature>
<dbReference type="OrthoDB" id="269774at2"/>
<accession>A0A1Y6B9E5</accession>
<keyword evidence="9" id="KW-1185">Reference proteome</keyword>
<dbReference type="AlphaFoldDB" id="A0A1Y6B9E5"/>
<protein>
    <submittedName>
        <fullName evidence="8">2OG-Fe(II) oxygenase superfamily protein</fullName>
    </submittedName>
</protein>
<proteinExistence type="predicted"/>
<dbReference type="EMBL" id="FWZT01000003">
    <property type="protein sequence ID" value="SME99843.1"/>
    <property type="molecule type" value="Genomic_DNA"/>
</dbReference>
<dbReference type="Pfam" id="PF13640">
    <property type="entry name" value="2OG-FeII_Oxy_3"/>
    <property type="match status" value="1"/>
</dbReference>
<dbReference type="RefSeq" id="WP_132316295.1">
    <property type="nucleotide sequence ID" value="NZ_FWZT01000003.1"/>
</dbReference>
<name>A0A1Y6B9E5_9BACT</name>
<keyword evidence="5" id="KW-0560">Oxidoreductase</keyword>
<keyword evidence="3" id="KW-0847">Vitamin C</keyword>
<evidence type="ECO:0000256" key="3">
    <source>
        <dbReference type="ARBA" id="ARBA00022896"/>
    </source>
</evidence>
<evidence type="ECO:0000256" key="5">
    <source>
        <dbReference type="ARBA" id="ARBA00023002"/>
    </source>
</evidence>
<dbReference type="PANTHER" id="PTHR10869">
    <property type="entry name" value="PROLYL 4-HYDROXYLASE ALPHA SUBUNIT"/>
    <property type="match status" value="1"/>
</dbReference>
<dbReference type="GO" id="GO:0005506">
    <property type="term" value="F:iron ion binding"/>
    <property type="evidence" value="ECO:0007669"/>
    <property type="project" value="InterPro"/>
</dbReference>
<dbReference type="Gene3D" id="2.60.120.620">
    <property type="entry name" value="q2cbj1_9rhob like domain"/>
    <property type="match status" value="1"/>
</dbReference>
<dbReference type="STRING" id="1513793.SAMN06296036_10346"/>
<evidence type="ECO:0000256" key="2">
    <source>
        <dbReference type="ARBA" id="ARBA00022723"/>
    </source>
</evidence>
<keyword evidence="6" id="KW-0408">Iron</keyword>
<dbReference type="PROSITE" id="PS51471">
    <property type="entry name" value="FE2OG_OXY"/>
    <property type="match status" value="1"/>
</dbReference>
<dbReference type="GO" id="GO:0031418">
    <property type="term" value="F:L-ascorbic acid binding"/>
    <property type="evidence" value="ECO:0007669"/>
    <property type="project" value="UniProtKB-KW"/>
</dbReference>
<evidence type="ECO:0000256" key="6">
    <source>
        <dbReference type="ARBA" id="ARBA00023004"/>
    </source>
</evidence>
<evidence type="ECO:0000313" key="8">
    <source>
        <dbReference type="EMBL" id="SME99843.1"/>
    </source>
</evidence>
<dbReference type="InterPro" id="IPR005123">
    <property type="entry name" value="Oxoglu/Fe-dep_dioxygenase_dom"/>
</dbReference>
<comment type="cofactor">
    <cofactor evidence="1">
        <name>L-ascorbate</name>
        <dbReference type="ChEBI" id="CHEBI:38290"/>
    </cofactor>
</comment>
<dbReference type="InterPro" id="IPR044862">
    <property type="entry name" value="Pro_4_hyd_alph_FE2OG_OXY"/>
</dbReference>